<dbReference type="GO" id="GO:0016705">
    <property type="term" value="F:oxidoreductase activity, acting on paired donors, with incorporation or reduction of molecular oxygen"/>
    <property type="evidence" value="ECO:0007669"/>
    <property type="project" value="InterPro"/>
</dbReference>
<evidence type="ECO:0000256" key="1">
    <source>
        <dbReference type="ARBA" id="ARBA00001971"/>
    </source>
</evidence>
<dbReference type="PhylomeDB" id="A0A068V7B5"/>
<dbReference type="STRING" id="49390.A0A068V7B5"/>
<proteinExistence type="inferred from homology"/>
<dbReference type="GO" id="GO:0004497">
    <property type="term" value="F:monooxygenase activity"/>
    <property type="evidence" value="ECO:0007669"/>
    <property type="project" value="UniProtKB-KW"/>
</dbReference>
<dbReference type="GO" id="GO:0005506">
    <property type="term" value="F:iron ion binding"/>
    <property type="evidence" value="ECO:0007669"/>
    <property type="project" value="InterPro"/>
</dbReference>
<dbReference type="InParanoid" id="A0A068V7B5"/>
<dbReference type="OrthoDB" id="1652605at2759"/>
<dbReference type="Gramene" id="CDP15768">
    <property type="protein sequence ID" value="CDP15768"/>
    <property type="gene ID" value="GSCOC_T00015841001"/>
</dbReference>
<keyword evidence="10" id="KW-1133">Transmembrane helix</keyword>
<dbReference type="InterPro" id="IPR036396">
    <property type="entry name" value="Cyt_P450_sf"/>
</dbReference>
<dbReference type="InterPro" id="IPR017972">
    <property type="entry name" value="Cyt_P450_CS"/>
</dbReference>
<dbReference type="InterPro" id="IPR002401">
    <property type="entry name" value="Cyt_P450_E_grp-I"/>
</dbReference>
<dbReference type="Gene3D" id="1.10.630.10">
    <property type="entry name" value="Cytochrome P450"/>
    <property type="match status" value="1"/>
</dbReference>
<keyword evidence="5 9" id="KW-0560">Oxidoreductase</keyword>
<dbReference type="PRINTS" id="PR00463">
    <property type="entry name" value="EP450I"/>
</dbReference>
<dbReference type="FunFam" id="1.10.630.10:FF:000126">
    <property type="entry name" value="Predicted protein"/>
    <property type="match status" value="1"/>
</dbReference>
<dbReference type="OMA" id="RETWIDI"/>
<evidence type="ECO:0000256" key="8">
    <source>
        <dbReference type="PIRSR" id="PIRSR602401-1"/>
    </source>
</evidence>
<keyword evidence="10" id="KW-0812">Transmembrane</keyword>
<keyword evidence="10" id="KW-0472">Membrane</keyword>
<evidence type="ECO:0000256" key="7">
    <source>
        <dbReference type="ARBA" id="ARBA00023033"/>
    </source>
</evidence>
<sequence>MDITGLDGAYYNYFLFSLVLLSPILLLVFTQRKTRLPPGPFAWPVIGNLFDLDGKKPHIALSRLAQSYGPLISLRFGARLVVVASSPEAAREIFMTHNRDLSGRHVVQLAKILPQIDTSMIAMAAECNERWRFLRSTAHSELFSAQALESFSQIRLDKAKEMLDFLASKDGEVVKISDILLATSANIMSNAMVSQDIVSWKNIGEVRRCIRRLLEFGIPGLADLFPAIGCLDFWTKQKAVECTRILRETWIDIVSKRRGGRADVAFSSRDFLDVLVENSFDDYQIYNLLTVRYQSNLHLILQLLISLILDYNSQRSETISTAIEWAMAELTRNQEASSKLLDELMKNESEGTALSEKHLTQLPYLQACIKETLRLHPPTPLLVPRRASQTCEFMNYNLPKDSLVVVNAYALGRDEKSWEDPQGFKPERFLGTSLDVKGTHYELLPFGGGRRICAGYPLALKQIQLLLASLVYAFDWLHPPGMEPTNIDMSEKFGFTLARENPLLLIPRIRNDMQKDWAETLGLKKF</sequence>
<dbReference type="PANTHER" id="PTHR47950:SF49">
    <property type="entry name" value="CYTOCHROME P450"/>
    <property type="match status" value="1"/>
</dbReference>
<dbReference type="PANTHER" id="PTHR47950">
    <property type="entry name" value="CYTOCHROME P450, FAMILY 76, SUBFAMILY C, POLYPEPTIDE 5-RELATED"/>
    <property type="match status" value="1"/>
</dbReference>
<evidence type="ECO:0000256" key="4">
    <source>
        <dbReference type="ARBA" id="ARBA00022723"/>
    </source>
</evidence>
<keyword evidence="3 8" id="KW-0349">Heme</keyword>
<dbReference type="SUPFAM" id="SSF48264">
    <property type="entry name" value="Cytochrome P450"/>
    <property type="match status" value="1"/>
</dbReference>
<dbReference type="AlphaFoldDB" id="A0A068V7B5"/>
<protein>
    <submittedName>
        <fullName evidence="11">Uncharacterized protein</fullName>
    </submittedName>
</protein>
<keyword evidence="7 9" id="KW-0503">Monooxygenase</keyword>
<keyword evidence="12" id="KW-1185">Reference proteome</keyword>
<accession>A0A068V7B5</accession>
<keyword evidence="6 8" id="KW-0408">Iron</keyword>
<dbReference type="EMBL" id="HG739192">
    <property type="protein sequence ID" value="CDP15768.1"/>
    <property type="molecule type" value="Genomic_DNA"/>
</dbReference>
<comment type="cofactor">
    <cofactor evidence="1 8">
        <name>heme</name>
        <dbReference type="ChEBI" id="CHEBI:30413"/>
    </cofactor>
</comment>
<evidence type="ECO:0000256" key="2">
    <source>
        <dbReference type="ARBA" id="ARBA00010617"/>
    </source>
</evidence>
<feature type="transmembrane region" description="Helical" evidence="10">
    <location>
        <begin position="12"/>
        <end position="29"/>
    </location>
</feature>
<feature type="binding site" description="axial binding residue" evidence="8">
    <location>
        <position position="453"/>
    </location>
    <ligand>
        <name>heme</name>
        <dbReference type="ChEBI" id="CHEBI:30413"/>
    </ligand>
    <ligandPart>
        <name>Fe</name>
        <dbReference type="ChEBI" id="CHEBI:18248"/>
    </ligandPart>
</feature>
<reference evidence="12" key="1">
    <citation type="journal article" date="2014" name="Science">
        <title>The coffee genome provides insight into the convergent evolution of caffeine biosynthesis.</title>
        <authorList>
            <person name="Denoeud F."/>
            <person name="Carretero-Paulet L."/>
            <person name="Dereeper A."/>
            <person name="Droc G."/>
            <person name="Guyot R."/>
            <person name="Pietrella M."/>
            <person name="Zheng C."/>
            <person name="Alberti A."/>
            <person name="Anthony F."/>
            <person name="Aprea G."/>
            <person name="Aury J.M."/>
            <person name="Bento P."/>
            <person name="Bernard M."/>
            <person name="Bocs S."/>
            <person name="Campa C."/>
            <person name="Cenci A."/>
            <person name="Combes M.C."/>
            <person name="Crouzillat D."/>
            <person name="Da Silva C."/>
            <person name="Daddiego L."/>
            <person name="De Bellis F."/>
            <person name="Dussert S."/>
            <person name="Garsmeur O."/>
            <person name="Gayraud T."/>
            <person name="Guignon V."/>
            <person name="Jahn K."/>
            <person name="Jamilloux V."/>
            <person name="Joet T."/>
            <person name="Labadie K."/>
            <person name="Lan T."/>
            <person name="Leclercq J."/>
            <person name="Lepelley M."/>
            <person name="Leroy T."/>
            <person name="Li L.T."/>
            <person name="Librado P."/>
            <person name="Lopez L."/>
            <person name="Munoz A."/>
            <person name="Noel B."/>
            <person name="Pallavicini A."/>
            <person name="Perrotta G."/>
            <person name="Poncet V."/>
            <person name="Pot D."/>
            <person name="Priyono X."/>
            <person name="Rigoreau M."/>
            <person name="Rouard M."/>
            <person name="Rozas J."/>
            <person name="Tranchant-Dubreuil C."/>
            <person name="VanBuren R."/>
            <person name="Zhang Q."/>
            <person name="Andrade A.C."/>
            <person name="Argout X."/>
            <person name="Bertrand B."/>
            <person name="de Kochko A."/>
            <person name="Graziosi G."/>
            <person name="Henry R.J."/>
            <person name="Jayarama X."/>
            <person name="Ming R."/>
            <person name="Nagai C."/>
            <person name="Rounsley S."/>
            <person name="Sankoff D."/>
            <person name="Giuliano G."/>
            <person name="Albert V.A."/>
            <person name="Wincker P."/>
            <person name="Lashermes P."/>
        </authorList>
    </citation>
    <scope>NUCLEOTIDE SEQUENCE [LARGE SCALE GENOMIC DNA]</scope>
    <source>
        <strain evidence="12">cv. DH200-94</strain>
    </source>
</reference>
<keyword evidence="4 8" id="KW-0479">Metal-binding</keyword>
<evidence type="ECO:0000313" key="11">
    <source>
        <dbReference type="EMBL" id="CDP15768.1"/>
    </source>
</evidence>
<dbReference type="PRINTS" id="PR00385">
    <property type="entry name" value="P450"/>
</dbReference>
<dbReference type="GO" id="GO:0020037">
    <property type="term" value="F:heme binding"/>
    <property type="evidence" value="ECO:0007669"/>
    <property type="project" value="InterPro"/>
</dbReference>
<organism evidence="11 12">
    <name type="scientific">Coffea canephora</name>
    <name type="common">Robusta coffee</name>
    <dbReference type="NCBI Taxonomy" id="49390"/>
    <lineage>
        <taxon>Eukaryota</taxon>
        <taxon>Viridiplantae</taxon>
        <taxon>Streptophyta</taxon>
        <taxon>Embryophyta</taxon>
        <taxon>Tracheophyta</taxon>
        <taxon>Spermatophyta</taxon>
        <taxon>Magnoliopsida</taxon>
        <taxon>eudicotyledons</taxon>
        <taxon>Gunneridae</taxon>
        <taxon>Pentapetalae</taxon>
        <taxon>asterids</taxon>
        <taxon>lamiids</taxon>
        <taxon>Gentianales</taxon>
        <taxon>Rubiaceae</taxon>
        <taxon>Ixoroideae</taxon>
        <taxon>Gardenieae complex</taxon>
        <taxon>Bertiereae - Coffeeae clade</taxon>
        <taxon>Coffeeae</taxon>
        <taxon>Coffea</taxon>
    </lineage>
</organism>
<dbReference type="InterPro" id="IPR001128">
    <property type="entry name" value="Cyt_P450"/>
</dbReference>
<dbReference type="Proteomes" id="UP000295252">
    <property type="component" value="Chromosome VIII"/>
</dbReference>
<comment type="similarity">
    <text evidence="2 9">Belongs to the cytochrome P450 family.</text>
</comment>
<dbReference type="PROSITE" id="PS00086">
    <property type="entry name" value="CYTOCHROME_P450"/>
    <property type="match status" value="1"/>
</dbReference>
<name>A0A068V7B5_COFCA</name>
<gene>
    <name evidence="11" type="ORF">GSCOC_T00015841001</name>
</gene>
<evidence type="ECO:0000256" key="5">
    <source>
        <dbReference type="ARBA" id="ARBA00023002"/>
    </source>
</evidence>
<evidence type="ECO:0000256" key="3">
    <source>
        <dbReference type="ARBA" id="ARBA00022617"/>
    </source>
</evidence>
<evidence type="ECO:0000256" key="10">
    <source>
        <dbReference type="SAM" id="Phobius"/>
    </source>
</evidence>
<evidence type="ECO:0000256" key="6">
    <source>
        <dbReference type="ARBA" id="ARBA00023004"/>
    </source>
</evidence>
<evidence type="ECO:0000313" key="12">
    <source>
        <dbReference type="Proteomes" id="UP000295252"/>
    </source>
</evidence>
<dbReference type="Pfam" id="PF00067">
    <property type="entry name" value="p450"/>
    <property type="match status" value="1"/>
</dbReference>
<evidence type="ECO:0000256" key="9">
    <source>
        <dbReference type="RuleBase" id="RU000461"/>
    </source>
</evidence>